<dbReference type="Proteomes" id="UP000307943">
    <property type="component" value="Unassembled WGS sequence"/>
</dbReference>
<dbReference type="OrthoDB" id="8936324at2"/>
<gene>
    <name evidence="2" type="ORF">FE784_35775</name>
</gene>
<dbReference type="InterPro" id="IPR001173">
    <property type="entry name" value="Glyco_trans_2-like"/>
</dbReference>
<dbReference type="EMBL" id="VDCQ01000082">
    <property type="protein sequence ID" value="TNJ60637.1"/>
    <property type="molecule type" value="Genomic_DNA"/>
</dbReference>
<dbReference type="SUPFAM" id="SSF53448">
    <property type="entry name" value="Nucleotide-diphospho-sugar transferases"/>
    <property type="match status" value="1"/>
</dbReference>
<organism evidence="2 3">
    <name type="scientific">Paenibacillus hemerocallicola</name>
    <dbReference type="NCBI Taxonomy" id="1172614"/>
    <lineage>
        <taxon>Bacteria</taxon>
        <taxon>Bacillati</taxon>
        <taxon>Bacillota</taxon>
        <taxon>Bacilli</taxon>
        <taxon>Bacillales</taxon>
        <taxon>Paenibacillaceae</taxon>
        <taxon>Paenibacillus</taxon>
    </lineage>
</organism>
<proteinExistence type="predicted"/>
<dbReference type="AlphaFoldDB" id="A0A5C4SXB2"/>
<dbReference type="RefSeq" id="WP_139607031.1">
    <property type="nucleotide sequence ID" value="NZ_VDCQ01000082.1"/>
</dbReference>
<dbReference type="PANTHER" id="PTHR43179">
    <property type="entry name" value="RHAMNOSYLTRANSFERASE WBBL"/>
    <property type="match status" value="1"/>
</dbReference>
<sequence length="245" mass="27674">MSVTSIVIPTYNELILLRECLQAIETYTDSPYEIVVVDNGSTDGTVEYCLKKPVTLVSLPHNRGFPEACNLGLKAASGSELLLLNNDVVVSKGWLTNMLSCLHSGELVGIVGPRTNYASGKQQMELSYGSLDEFHRQTETLNSPDPQKWAEVNRLVGLCFLFKRELMERIGLLDERFSPGHYEDDDYCYRARLAGYRLLIAGDTVVHHHGSASFRKQGQDRMDRLVETNFHKFVDKWGIDPKEFI</sequence>
<feature type="domain" description="Glycosyltransferase 2-like" evidence="1">
    <location>
        <begin position="5"/>
        <end position="170"/>
    </location>
</feature>
<dbReference type="CDD" id="cd04186">
    <property type="entry name" value="GT_2_like_c"/>
    <property type="match status" value="1"/>
</dbReference>
<keyword evidence="3" id="KW-1185">Reference proteome</keyword>
<reference evidence="2 3" key="1">
    <citation type="submission" date="2019-05" db="EMBL/GenBank/DDBJ databases">
        <title>We sequenced the genome of Paenibacillus hemerocallicola KCTC 33185 for further insight into its adaptation and study the phylogeny of Paenibacillus.</title>
        <authorList>
            <person name="Narsing Rao M.P."/>
        </authorList>
    </citation>
    <scope>NUCLEOTIDE SEQUENCE [LARGE SCALE GENOMIC DNA]</scope>
    <source>
        <strain evidence="2 3">KCTC 33185</strain>
    </source>
</reference>
<dbReference type="Pfam" id="PF00535">
    <property type="entry name" value="Glycos_transf_2"/>
    <property type="match status" value="1"/>
</dbReference>
<dbReference type="GO" id="GO:0016740">
    <property type="term" value="F:transferase activity"/>
    <property type="evidence" value="ECO:0007669"/>
    <property type="project" value="UniProtKB-KW"/>
</dbReference>
<dbReference type="Gene3D" id="3.90.550.10">
    <property type="entry name" value="Spore Coat Polysaccharide Biosynthesis Protein SpsA, Chain A"/>
    <property type="match status" value="1"/>
</dbReference>
<comment type="caution">
    <text evidence="2">The sequence shown here is derived from an EMBL/GenBank/DDBJ whole genome shotgun (WGS) entry which is preliminary data.</text>
</comment>
<protein>
    <submittedName>
        <fullName evidence="2">Glycosyltransferase family 2 protein</fullName>
    </submittedName>
</protein>
<dbReference type="InterPro" id="IPR029044">
    <property type="entry name" value="Nucleotide-diphossugar_trans"/>
</dbReference>
<evidence type="ECO:0000313" key="3">
    <source>
        <dbReference type="Proteomes" id="UP000307943"/>
    </source>
</evidence>
<evidence type="ECO:0000259" key="1">
    <source>
        <dbReference type="Pfam" id="PF00535"/>
    </source>
</evidence>
<dbReference type="PANTHER" id="PTHR43179:SF7">
    <property type="entry name" value="RHAMNOSYLTRANSFERASE WBBL"/>
    <property type="match status" value="1"/>
</dbReference>
<keyword evidence="2" id="KW-0808">Transferase</keyword>
<evidence type="ECO:0000313" key="2">
    <source>
        <dbReference type="EMBL" id="TNJ60637.1"/>
    </source>
</evidence>
<name>A0A5C4SXB2_9BACL</name>
<accession>A0A5C4SXB2</accession>